<organism evidence="5 6">
    <name type="scientific">Melipona quadrifasciata</name>
    <dbReference type="NCBI Taxonomy" id="166423"/>
    <lineage>
        <taxon>Eukaryota</taxon>
        <taxon>Metazoa</taxon>
        <taxon>Ecdysozoa</taxon>
        <taxon>Arthropoda</taxon>
        <taxon>Hexapoda</taxon>
        <taxon>Insecta</taxon>
        <taxon>Pterygota</taxon>
        <taxon>Neoptera</taxon>
        <taxon>Endopterygota</taxon>
        <taxon>Hymenoptera</taxon>
        <taxon>Apocrita</taxon>
        <taxon>Aculeata</taxon>
        <taxon>Apoidea</taxon>
        <taxon>Anthophila</taxon>
        <taxon>Apidae</taxon>
        <taxon>Melipona</taxon>
    </lineage>
</organism>
<dbReference type="Gene3D" id="2.30.29.30">
    <property type="entry name" value="Pleckstrin-homology domain (PH domain)/Phosphotyrosine-binding domain (PTB)"/>
    <property type="match status" value="1"/>
</dbReference>
<protein>
    <submittedName>
        <fullName evidence="5">Arf-GAP with coiled-coil, ANK repeat and PH domain-containing protein 2</fullName>
    </submittedName>
</protein>
<dbReference type="Gene3D" id="1.20.1270.60">
    <property type="entry name" value="Arfaptin homology (AH) domain/BAR domain"/>
    <property type="match status" value="1"/>
</dbReference>
<dbReference type="STRING" id="166423.A0A0M8ZXN5"/>
<keyword evidence="3" id="KW-0732">Signal</keyword>
<dbReference type="CDD" id="cd13250">
    <property type="entry name" value="PH_ACAP"/>
    <property type="match status" value="1"/>
</dbReference>
<feature type="chain" id="PRO_5005830764" evidence="3">
    <location>
        <begin position="23"/>
        <end position="459"/>
    </location>
</feature>
<dbReference type="PROSITE" id="PS50003">
    <property type="entry name" value="PH_DOMAIN"/>
    <property type="match status" value="1"/>
</dbReference>
<dbReference type="GO" id="GO:0005096">
    <property type="term" value="F:GTPase activator activity"/>
    <property type="evidence" value="ECO:0007669"/>
    <property type="project" value="InterPro"/>
</dbReference>
<feature type="signal peptide" evidence="3">
    <location>
        <begin position="1"/>
        <end position="22"/>
    </location>
</feature>
<evidence type="ECO:0000256" key="3">
    <source>
        <dbReference type="SAM" id="SignalP"/>
    </source>
</evidence>
<dbReference type="Pfam" id="PF00169">
    <property type="entry name" value="PH"/>
    <property type="match status" value="1"/>
</dbReference>
<name>A0A0M8ZXN5_9HYME</name>
<dbReference type="Proteomes" id="UP000053105">
    <property type="component" value="Unassembled WGS sequence"/>
</dbReference>
<keyword evidence="2" id="KW-0862">Zinc</keyword>
<evidence type="ECO:0000313" key="6">
    <source>
        <dbReference type="Proteomes" id="UP000053105"/>
    </source>
</evidence>
<dbReference type="GO" id="GO:0005737">
    <property type="term" value="C:cytoplasm"/>
    <property type="evidence" value="ECO:0007669"/>
    <property type="project" value="InterPro"/>
</dbReference>
<dbReference type="SUPFAM" id="SSF103657">
    <property type="entry name" value="BAR/IMD domain-like"/>
    <property type="match status" value="1"/>
</dbReference>
<proteinExistence type="predicted"/>
<evidence type="ECO:0000256" key="1">
    <source>
        <dbReference type="ARBA" id="ARBA00022723"/>
    </source>
</evidence>
<keyword evidence="6" id="KW-1185">Reference proteome</keyword>
<accession>A0A0M8ZXN5</accession>
<dbReference type="OrthoDB" id="10070851at2759"/>
<dbReference type="PANTHER" id="PTHR23180">
    <property type="entry name" value="CENTAURIN/ARF"/>
    <property type="match status" value="1"/>
</dbReference>
<evidence type="ECO:0000256" key="2">
    <source>
        <dbReference type="ARBA" id="ARBA00022833"/>
    </source>
</evidence>
<dbReference type="EMBL" id="KQ435832">
    <property type="protein sequence ID" value="KOX71679.1"/>
    <property type="molecule type" value="Genomic_DNA"/>
</dbReference>
<dbReference type="InterPro" id="IPR011993">
    <property type="entry name" value="PH-like_dom_sf"/>
</dbReference>
<sequence length="459" mass="52995">MKTVAIAPALLAILYAVSYVYAAALTTEEFARELEKIIKETDPDNRHIYRTERLEDRPTRNCYDTPCGWNTYDSTTRRATFFMPNTCGCPVDMYEDVHEKTSKTEETCEARENESMNYRQSTTPYDIEREMFDDMEHFDQERYTYPTVSNIAQALGRCGLNGKRSKIGAELKVLKNCDEMIDTGKPFVAQQSQFSNVLGELSLYFADDLEIMTLLNRLIHALQEMNKFRTVSLDQASRTAIKDLNSFIKSDIKRVKEHQGTDLAQDLDPFFKDLGENLITMRCNIISAKLEKEMENRHVYVMNPKMEGYLFKRTSNAFKTWNRKWFCLRYHQLVYRKRTGDNDYTIMEEDLRFCTVKPVVDCDRRNCFEVLSPTKRSHVLQADGEEAYLAWVTVMQEAIGAAIQRGMGIVTIVNIRESQSQNVKGLYRQNISLVWEQILKIAGNVTCCDCGGANPRCKS</sequence>
<dbReference type="PANTHER" id="PTHR23180:SF399">
    <property type="entry name" value="BLOWN FUSE, ISOFORM A-RELATED"/>
    <property type="match status" value="1"/>
</dbReference>
<dbReference type="InterPro" id="IPR001849">
    <property type="entry name" value="PH_domain"/>
</dbReference>
<evidence type="ECO:0000313" key="5">
    <source>
        <dbReference type="EMBL" id="KOX71679.1"/>
    </source>
</evidence>
<dbReference type="InterPro" id="IPR004148">
    <property type="entry name" value="BAR_dom"/>
</dbReference>
<gene>
    <name evidence="5" type="ORF">WN51_03658</name>
</gene>
<dbReference type="InterPro" id="IPR045258">
    <property type="entry name" value="ACAP1/2/3-like"/>
</dbReference>
<dbReference type="InterPro" id="IPR027267">
    <property type="entry name" value="AH/BAR_dom_sf"/>
</dbReference>
<dbReference type="SUPFAM" id="SSF50729">
    <property type="entry name" value="PH domain-like"/>
    <property type="match status" value="1"/>
</dbReference>
<feature type="domain" description="PH" evidence="4">
    <location>
        <begin position="303"/>
        <end position="400"/>
    </location>
</feature>
<keyword evidence="1" id="KW-0479">Metal-binding</keyword>
<dbReference type="GO" id="GO:0046872">
    <property type="term" value="F:metal ion binding"/>
    <property type="evidence" value="ECO:0007669"/>
    <property type="project" value="UniProtKB-KW"/>
</dbReference>
<dbReference type="SMART" id="SM00233">
    <property type="entry name" value="PH"/>
    <property type="match status" value="1"/>
</dbReference>
<dbReference type="AlphaFoldDB" id="A0A0M8ZXN5"/>
<reference evidence="5 6" key="1">
    <citation type="submission" date="2015-07" db="EMBL/GenBank/DDBJ databases">
        <title>The genome of Melipona quadrifasciata.</title>
        <authorList>
            <person name="Pan H."/>
            <person name="Kapheim K."/>
        </authorList>
    </citation>
    <scope>NUCLEOTIDE SEQUENCE [LARGE SCALE GENOMIC DNA]</scope>
    <source>
        <strain evidence="5">0111107301</strain>
        <tissue evidence="5">Whole body</tissue>
    </source>
</reference>
<evidence type="ECO:0000259" key="4">
    <source>
        <dbReference type="PROSITE" id="PS50003"/>
    </source>
</evidence>
<dbReference type="Pfam" id="PF16746">
    <property type="entry name" value="BAR_3"/>
    <property type="match status" value="1"/>
</dbReference>
<dbReference type="FunFam" id="2.30.29.30:FF:000384">
    <property type="entry name" value="Uncharacterized protein, isoform A"/>
    <property type="match status" value="1"/>
</dbReference>